<dbReference type="RefSeq" id="WP_157332113.1">
    <property type="nucleotide sequence ID" value="NZ_RHLK01000001.1"/>
</dbReference>
<dbReference type="InterPro" id="IPR050809">
    <property type="entry name" value="UgpAE/MalFG_permease"/>
</dbReference>
<gene>
    <name evidence="9" type="ORF">EDM21_01225</name>
</gene>
<feature type="transmembrane region" description="Helical" evidence="7">
    <location>
        <begin position="110"/>
        <end position="131"/>
    </location>
</feature>
<dbReference type="PROSITE" id="PS50928">
    <property type="entry name" value="ABC_TM1"/>
    <property type="match status" value="1"/>
</dbReference>
<evidence type="ECO:0000256" key="7">
    <source>
        <dbReference type="RuleBase" id="RU363032"/>
    </source>
</evidence>
<accession>A0A7X3FES8</accession>
<dbReference type="Pfam" id="PF00528">
    <property type="entry name" value="BPD_transp_1"/>
    <property type="match status" value="1"/>
</dbReference>
<dbReference type="AlphaFoldDB" id="A0A7X3FES8"/>
<keyword evidence="5 7" id="KW-1133">Transmembrane helix</keyword>
<dbReference type="PANTHER" id="PTHR43227">
    <property type="entry name" value="BLL4140 PROTEIN"/>
    <property type="match status" value="1"/>
</dbReference>
<dbReference type="CDD" id="cd06261">
    <property type="entry name" value="TM_PBP2"/>
    <property type="match status" value="1"/>
</dbReference>
<organism evidence="9 10">
    <name type="scientific">Paenibacillus lutrae</name>
    <dbReference type="NCBI Taxonomy" id="2078573"/>
    <lineage>
        <taxon>Bacteria</taxon>
        <taxon>Bacillati</taxon>
        <taxon>Bacillota</taxon>
        <taxon>Bacilli</taxon>
        <taxon>Bacillales</taxon>
        <taxon>Paenibacillaceae</taxon>
        <taxon>Paenibacillus</taxon>
    </lineage>
</organism>
<feature type="transmembrane region" description="Helical" evidence="7">
    <location>
        <begin position="206"/>
        <end position="229"/>
    </location>
</feature>
<dbReference type="EMBL" id="RHLK01000001">
    <property type="protein sequence ID" value="MVO98173.1"/>
    <property type="molecule type" value="Genomic_DNA"/>
</dbReference>
<dbReference type="InterPro" id="IPR000515">
    <property type="entry name" value="MetI-like"/>
</dbReference>
<proteinExistence type="inferred from homology"/>
<comment type="similarity">
    <text evidence="7">Belongs to the binding-protein-dependent transport system permease family.</text>
</comment>
<evidence type="ECO:0000259" key="8">
    <source>
        <dbReference type="PROSITE" id="PS50928"/>
    </source>
</evidence>
<feature type="transmembrane region" description="Helical" evidence="7">
    <location>
        <begin position="235"/>
        <end position="257"/>
    </location>
</feature>
<evidence type="ECO:0000256" key="4">
    <source>
        <dbReference type="ARBA" id="ARBA00022692"/>
    </source>
</evidence>
<feature type="transmembrane region" description="Helical" evidence="7">
    <location>
        <begin position="77"/>
        <end position="98"/>
    </location>
</feature>
<comment type="subcellular location">
    <subcellularLocation>
        <location evidence="1 7">Cell membrane</location>
        <topology evidence="1 7">Multi-pass membrane protein</topology>
    </subcellularLocation>
</comment>
<reference evidence="9 10" key="1">
    <citation type="journal article" date="2019" name="Microorganisms">
        <title>Paenibacillus lutrae sp. nov., A Chitinolytic Species Isolated from A River Otter in Castril Natural Park, Granada, Spain.</title>
        <authorList>
            <person name="Rodriguez M."/>
            <person name="Reina J.C."/>
            <person name="Bejar V."/>
            <person name="Llamas I."/>
        </authorList>
    </citation>
    <scope>NUCLEOTIDE SEQUENCE [LARGE SCALE GENOMIC DNA]</scope>
    <source>
        <strain evidence="9 10">N10</strain>
    </source>
</reference>
<dbReference type="SUPFAM" id="SSF161098">
    <property type="entry name" value="MetI-like"/>
    <property type="match status" value="1"/>
</dbReference>
<sequence length="299" mass="32538">MPIRRTRTRKNQALGILLILPAALLMSMTILYPLSRSVLTSFQLSSLLSSERQWSGLSNYTSLLAGGEFYHSLSVTLVYVSLTVASEIMLGLVTALLLQSNIKFRTFFRSVLLIPWAIPTLVAALVFMLIYQADYGLLNGLLLQSGLTGEKLNVLNDMKLALFGIMGVAVWRQTPLVAVMTLAGLQGIPHDRYEAAKIDGAGGTQTFFYITLPALKPVLANVTLLMIIANFQMFTLFYTMTGGGPAAATQSLAIFTYETAFQTYDLGKGSAIGVLWMLLLLLVSIPLNRLANRGSQGGD</sequence>
<feature type="domain" description="ABC transmembrane type-1" evidence="8">
    <location>
        <begin position="73"/>
        <end position="287"/>
    </location>
</feature>
<keyword evidence="3" id="KW-1003">Cell membrane</keyword>
<dbReference type="Proteomes" id="UP000490800">
    <property type="component" value="Unassembled WGS sequence"/>
</dbReference>
<dbReference type="PANTHER" id="PTHR43227:SF7">
    <property type="entry name" value="ARABINOOLIGOSACCHARIDES TRANSPORT SYSTEM PERMEASE PROTEIN ARAP"/>
    <property type="match status" value="1"/>
</dbReference>
<dbReference type="Gene3D" id="1.10.3720.10">
    <property type="entry name" value="MetI-like"/>
    <property type="match status" value="1"/>
</dbReference>
<keyword evidence="2 7" id="KW-0813">Transport</keyword>
<dbReference type="InterPro" id="IPR035906">
    <property type="entry name" value="MetI-like_sf"/>
</dbReference>
<evidence type="ECO:0000256" key="3">
    <source>
        <dbReference type="ARBA" id="ARBA00022475"/>
    </source>
</evidence>
<keyword evidence="6 7" id="KW-0472">Membrane</keyword>
<protein>
    <submittedName>
        <fullName evidence="9">ABC transporter permease subunit</fullName>
    </submittedName>
</protein>
<evidence type="ECO:0000256" key="6">
    <source>
        <dbReference type="ARBA" id="ARBA00023136"/>
    </source>
</evidence>
<evidence type="ECO:0000256" key="2">
    <source>
        <dbReference type="ARBA" id="ARBA00022448"/>
    </source>
</evidence>
<dbReference type="GO" id="GO:0055085">
    <property type="term" value="P:transmembrane transport"/>
    <property type="evidence" value="ECO:0007669"/>
    <property type="project" value="InterPro"/>
</dbReference>
<dbReference type="GO" id="GO:0005886">
    <property type="term" value="C:plasma membrane"/>
    <property type="evidence" value="ECO:0007669"/>
    <property type="project" value="UniProtKB-SubCell"/>
</dbReference>
<name>A0A7X3FES8_9BACL</name>
<keyword evidence="10" id="KW-1185">Reference proteome</keyword>
<keyword evidence="4 7" id="KW-0812">Transmembrane</keyword>
<dbReference type="OrthoDB" id="9809527at2"/>
<feature type="transmembrane region" description="Helical" evidence="7">
    <location>
        <begin position="12"/>
        <end position="34"/>
    </location>
</feature>
<evidence type="ECO:0000256" key="1">
    <source>
        <dbReference type="ARBA" id="ARBA00004651"/>
    </source>
</evidence>
<evidence type="ECO:0000313" key="9">
    <source>
        <dbReference type="EMBL" id="MVO98173.1"/>
    </source>
</evidence>
<evidence type="ECO:0000256" key="5">
    <source>
        <dbReference type="ARBA" id="ARBA00022989"/>
    </source>
</evidence>
<comment type="caution">
    <text evidence="9">The sequence shown here is derived from an EMBL/GenBank/DDBJ whole genome shotgun (WGS) entry which is preliminary data.</text>
</comment>
<evidence type="ECO:0000313" key="10">
    <source>
        <dbReference type="Proteomes" id="UP000490800"/>
    </source>
</evidence>
<feature type="transmembrane region" description="Helical" evidence="7">
    <location>
        <begin position="269"/>
        <end position="287"/>
    </location>
</feature>